<proteinExistence type="predicted"/>
<name>X0YVA4_9ZZZZ</name>
<comment type="caution">
    <text evidence="1">The sequence shown here is derived from an EMBL/GenBank/DDBJ whole genome shotgun (WGS) entry which is preliminary data.</text>
</comment>
<sequence>ALQRPRTTTLRAGPRLRDPDARSWCGTCNRKLER</sequence>
<protein>
    <submittedName>
        <fullName evidence="1">Uncharacterized protein</fullName>
    </submittedName>
</protein>
<reference evidence="1" key="1">
    <citation type="journal article" date="2014" name="Front. Microbiol.">
        <title>High frequency of phylogenetically diverse reductive dehalogenase-homologous genes in deep subseafloor sedimentary metagenomes.</title>
        <authorList>
            <person name="Kawai M."/>
            <person name="Futagami T."/>
            <person name="Toyoda A."/>
            <person name="Takaki Y."/>
            <person name="Nishi S."/>
            <person name="Hori S."/>
            <person name="Arai W."/>
            <person name="Tsubouchi T."/>
            <person name="Morono Y."/>
            <person name="Uchiyama I."/>
            <person name="Ito T."/>
            <person name="Fujiyama A."/>
            <person name="Inagaki F."/>
            <person name="Takami H."/>
        </authorList>
    </citation>
    <scope>NUCLEOTIDE SEQUENCE</scope>
    <source>
        <strain evidence="1">Expedition CK06-06</strain>
    </source>
</reference>
<dbReference type="EMBL" id="BARS01040912">
    <property type="protein sequence ID" value="GAG40526.1"/>
    <property type="molecule type" value="Genomic_DNA"/>
</dbReference>
<dbReference type="AlphaFoldDB" id="X0YVA4"/>
<accession>X0YVA4</accession>
<gene>
    <name evidence="1" type="ORF">S01H1_62300</name>
</gene>
<feature type="non-terminal residue" evidence="1">
    <location>
        <position position="1"/>
    </location>
</feature>
<evidence type="ECO:0000313" key="1">
    <source>
        <dbReference type="EMBL" id="GAG40526.1"/>
    </source>
</evidence>
<organism evidence="1">
    <name type="scientific">marine sediment metagenome</name>
    <dbReference type="NCBI Taxonomy" id="412755"/>
    <lineage>
        <taxon>unclassified sequences</taxon>
        <taxon>metagenomes</taxon>
        <taxon>ecological metagenomes</taxon>
    </lineage>
</organism>